<dbReference type="GO" id="GO:0009450">
    <property type="term" value="P:gamma-aminobutyric acid catabolic process"/>
    <property type="evidence" value="ECO:0007669"/>
    <property type="project" value="TreeGrafter"/>
</dbReference>
<dbReference type="InterPro" id="IPR016160">
    <property type="entry name" value="Ald_DH_CS_CYS"/>
</dbReference>
<dbReference type="Gene3D" id="3.40.309.10">
    <property type="entry name" value="Aldehyde Dehydrogenase, Chain A, domain 2"/>
    <property type="match status" value="1"/>
</dbReference>
<evidence type="ECO:0000313" key="7">
    <source>
        <dbReference type="Proteomes" id="UP000317839"/>
    </source>
</evidence>
<keyword evidence="7" id="KW-1185">Reference proteome</keyword>
<dbReference type="Gene3D" id="3.40.605.10">
    <property type="entry name" value="Aldehyde Dehydrogenase, Chain A, domain 1"/>
    <property type="match status" value="1"/>
</dbReference>
<dbReference type="InterPro" id="IPR016163">
    <property type="entry name" value="Ald_DH_C"/>
</dbReference>
<comment type="similarity">
    <text evidence="1 4">Belongs to the aldehyde dehydrogenase family.</text>
</comment>
<feature type="active site" evidence="3">
    <location>
        <position position="254"/>
    </location>
</feature>
<evidence type="ECO:0000259" key="5">
    <source>
        <dbReference type="Pfam" id="PF00171"/>
    </source>
</evidence>
<organism evidence="6 7">
    <name type="scientific">Aliikangiella marina</name>
    <dbReference type="NCBI Taxonomy" id="1712262"/>
    <lineage>
        <taxon>Bacteria</taxon>
        <taxon>Pseudomonadati</taxon>
        <taxon>Pseudomonadota</taxon>
        <taxon>Gammaproteobacteria</taxon>
        <taxon>Oceanospirillales</taxon>
        <taxon>Pleioneaceae</taxon>
        <taxon>Aliikangiella</taxon>
    </lineage>
</organism>
<proteinExistence type="inferred from homology"/>
<dbReference type="Proteomes" id="UP000317839">
    <property type="component" value="Unassembled WGS sequence"/>
</dbReference>
<dbReference type="OrthoDB" id="9812625at2"/>
<feature type="domain" description="Aldehyde dehydrogenase" evidence="5">
    <location>
        <begin position="21"/>
        <end position="477"/>
    </location>
</feature>
<protein>
    <submittedName>
        <fullName evidence="6">NAD-dependent succinate-semialdehyde dehydrogenase</fullName>
    </submittedName>
</protein>
<name>A0A545T9H6_9GAMM</name>
<dbReference type="CDD" id="cd07103">
    <property type="entry name" value="ALDH_F5_SSADH_GabD"/>
    <property type="match status" value="1"/>
</dbReference>
<evidence type="ECO:0000256" key="4">
    <source>
        <dbReference type="RuleBase" id="RU003345"/>
    </source>
</evidence>
<dbReference type="InterPro" id="IPR016162">
    <property type="entry name" value="Ald_DH_N"/>
</dbReference>
<sequence>MELSNPALLKSGSLVNGEWLTNDHQFVVENPANGNIVASINEVSHEQVESGIEGASQALAHWQSLNVDERSAILMKWHRLILAAQNDLALIMVAEQGKPMTEAMGEVVYGAKYIQWYAEEARRINGDLMPVNQSGKRGLVLRRPVGVVSAITPWNFPSAMILRKASAALAAGCSFIVKPSELTPLSALALAQLSLDAGIPAGVFNVVVGTNAQAIGELLTTHPAIAKFSFTGSTPVGKKLLQQCASTVKKTSMELGGNAPYIAFEDCDLDVAIKGAMGSKFRNSGQTCVCANRLFVHRSIYSEFVSRLEKKVTELRVGDGHQAEVNIGPLIEQKAIDKVTELVDQAVGLGAKVICGGKQIDGPGNFYQPTIITGVTPDMDIFKTEIFGPVASIIPFDSEDEVIRLANQTEYGLCSYAFTEDMRRVWRLSEKLQFGMVGINEGVLSNPAAPFGGVKESGMGREGGRWGIDDYLETRYVCIGDVD</sequence>
<evidence type="ECO:0000256" key="2">
    <source>
        <dbReference type="ARBA" id="ARBA00023002"/>
    </source>
</evidence>
<dbReference type="PANTHER" id="PTHR43353:SF5">
    <property type="entry name" value="SUCCINATE-SEMIALDEHYDE DEHYDROGENASE, MITOCHONDRIAL"/>
    <property type="match status" value="1"/>
</dbReference>
<keyword evidence="2 4" id="KW-0560">Oxidoreductase</keyword>
<dbReference type="SUPFAM" id="SSF53720">
    <property type="entry name" value="ALDH-like"/>
    <property type="match status" value="1"/>
</dbReference>
<reference evidence="6 7" key="1">
    <citation type="submission" date="2019-06" db="EMBL/GenBank/DDBJ databases">
        <title>Draft genome of Aliikangiella marina GYP-15.</title>
        <authorList>
            <person name="Wang G."/>
        </authorList>
    </citation>
    <scope>NUCLEOTIDE SEQUENCE [LARGE SCALE GENOMIC DNA]</scope>
    <source>
        <strain evidence="6 7">GYP-15</strain>
    </source>
</reference>
<dbReference type="InterPro" id="IPR016161">
    <property type="entry name" value="Ald_DH/histidinol_DH"/>
</dbReference>
<dbReference type="EMBL" id="VIKR01000003">
    <property type="protein sequence ID" value="TQV73864.1"/>
    <property type="molecule type" value="Genomic_DNA"/>
</dbReference>
<evidence type="ECO:0000256" key="1">
    <source>
        <dbReference type="ARBA" id="ARBA00009986"/>
    </source>
</evidence>
<dbReference type="InterPro" id="IPR015590">
    <property type="entry name" value="Aldehyde_DH_dom"/>
</dbReference>
<evidence type="ECO:0000313" key="6">
    <source>
        <dbReference type="EMBL" id="TQV73864.1"/>
    </source>
</evidence>
<gene>
    <name evidence="6" type="ORF">FLL45_13425</name>
</gene>
<dbReference type="FunFam" id="3.40.605.10:FF:000005">
    <property type="entry name" value="Succinate-semialdehyde dehydrogenase I"/>
    <property type="match status" value="1"/>
</dbReference>
<dbReference type="InterPro" id="IPR050740">
    <property type="entry name" value="Aldehyde_DH_Superfamily"/>
</dbReference>
<dbReference type="PANTHER" id="PTHR43353">
    <property type="entry name" value="SUCCINATE-SEMIALDEHYDE DEHYDROGENASE, MITOCHONDRIAL"/>
    <property type="match status" value="1"/>
</dbReference>
<dbReference type="AlphaFoldDB" id="A0A545T9H6"/>
<dbReference type="FunFam" id="3.40.309.10:FF:000004">
    <property type="entry name" value="Succinate-semialdehyde dehydrogenase I"/>
    <property type="match status" value="1"/>
</dbReference>
<dbReference type="PROSITE" id="PS00687">
    <property type="entry name" value="ALDEHYDE_DEHYDR_GLU"/>
    <property type="match status" value="1"/>
</dbReference>
<comment type="caution">
    <text evidence="6">The sequence shown here is derived from an EMBL/GenBank/DDBJ whole genome shotgun (WGS) entry which is preliminary data.</text>
</comment>
<dbReference type="PROSITE" id="PS00070">
    <property type="entry name" value="ALDEHYDE_DEHYDR_CYS"/>
    <property type="match status" value="1"/>
</dbReference>
<accession>A0A545T9H6</accession>
<dbReference type="Pfam" id="PF00171">
    <property type="entry name" value="Aldedh"/>
    <property type="match status" value="1"/>
</dbReference>
<dbReference type="GO" id="GO:0004777">
    <property type="term" value="F:succinate-semialdehyde dehydrogenase (NAD+) activity"/>
    <property type="evidence" value="ECO:0007669"/>
    <property type="project" value="TreeGrafter"/>
</dbReference>
<dbReference type="InterPro" id="IPR029510">
    <property type="entry name" value="Ald_DH_CS_GLU"/>
</dbReference>
<dbReference type="RefSeq" id="WP_142942572.1">
    <property type="nucleotide sequence ID" value="NZ_VIKR01000003.1"/>
</dbReference>
<evidence type="ECO:0000256" key="3">
    <source>
        <dbReference type="PROSITE-ProRule" id="PRU10007"/>
    </source>
</evidence>